<dbReference type="SUPFAM" id="SSF55961">
    <property type="entry name" value="Bet v1-like"/>
    <property type="match status" value="1"/>
</dbReference>
<proteinExistence type="predicted"/>
<dbReference type="Pfam" id="PF10604">
    <property type="entry name" value="Polyketide_cyc2"/>
    <property type="match status" value="1"/>
</dbReference>
<dbReference type="InterPro" id="IPR019587">
    <property type="entry name" value="Polyketide_cyclase/dehydratase"/>
</dbReference>
<evidence type="ECO:0000313" key="2">
    <source>
        <dbReference type="Proteomes" id="UP000501705"/>
    </source>
</evidence>
<name>A0A6G9Y1A0_NOCBR</name>
<organism evidence="1 2">
    <name type="scientific">Nocardia brasiliensis</name>
    <dbReference type="NCBI Taxonomy" id="37326"/>
    <lineage>
        <taxon>Bacteria</taxon>
        <taxon>Bacillati</taxon>
        <taxon>Actinomycetota</taxon>
        <taxon>Actinomycetes</taxon>
        <taxon>Mycobacteriales</taxon>
        <taxon>Nocardiaceae</taxon>
        <taxon>Nocardia</taxon>
    </lineage>
</organism>
<dbReference type="Gene3D" id="3.30.530.20">
    <property type="match status" value="1"/>
</dbReference>
<reference evidence="1 2" key="1">
    <citation type="journal article" date="2019" name="ACS Chem. Biol.">
        <title>Identification and Mobilization of a Cryptic Antibiotic Biosynthesis Gene Locus from a Human-Pathogenic Nocardia Isolate.</title>
        <authorList>
            <person name="Herisse M."/>
            <person name="Ishida K."/>
            <person name="Porter J.L."/>
            <person name="Howden B."/>
            <person name="Hertweck C."/>
            <person name="Stinear T.P."/>
            <person name="Pidot S.J."/>
        </authorList>
    </citation>
    <scope>NUCLEOTIDE SEQUENCE [LARGE SCALE GENOMIC DNA]</scope>
    <source>
        <strain evidence="1 2">AUSMDU00024985</strain>
    </source>
</reference>
<evidence type="ECO:0000313" key="1">
    <source>
        <dbReference type="EMBL" id="QIS06968.1"/>
    </source>
</evidence>
<dbReference type="Proteomes" id="UP000501705">
    <property type="component" value="Chromosome"/>
</dbReference>
<dbReference type="RefSeq" id="WP_167465976.1">
    <property type="nucleotide sequence ID" value="NZ_CP046171.1"/>
</dbReference>
<dbReference type="InterPro" id="IPR023393">
    <property type="entry name" value="START-like_dom_sf"/>
</dbReference>
<dbReference type="AlphaFoldDB" id="A0A6G9Y1A0"/>
<protein>
    <submittedName>
        <fullName evidence="1">SRPBCC family protein</fullName>
    </submittedName>
</protein>
<accession>A0A6G9Y1A0</accession>
<dbReference type="EMBL" id="CP046171">
    <property type="protein sequence ID" value="QIS06968.1"/>
    <property type="molecule type" value="Genomic_DNA"/>
</dbReference>
<gene>
    <name evidence="1" type="ORF">F5X71_35805</name>
</gene>
<sequence>MTKLLTIAAILLAVGALAGLVALFVSRRWAKALLAGGGTPIKPVPAKALRGFVDDKAAFVVTATQTFAAPRERVWAALDTNGLFSWLPLINGMRYRDENRGVGTTRIFDGLLVAGEEQVIAREEGHRLALTATKSSVPFVMKSITEEYELDGNGSGDTTLTWTLAVQPRFGALLPLQLFVPLARPVARWSLRGLSTRI</sequence>
<dbReference type="CDD" id="cd07821">
    <property type="entry name" value="PYR_PYL_RCAR_like"/>
    <property type="match status" value="1"/>
</dbReference>